<dbReference type="AlphaFoldDB" id="A0A426ZJY7"/>
<protein>
    <submittedName>
        <fullName evidence="1">Uncharacterized protein</fullName>
    </submittedName>
</protein>
<accession>A0A426ZJY7</accession>
<name>A0A426ZJY7_ENSVE</name>
<organism evidence="1 2">
    <name type="scientific">Ensete ventricosum</name>
    <name type="common">Abyssinian banana</name>
    <name type="synonym">Musa ensete</name>
    <dbReference type="NCBI Taxonomy" id="4639"/>
    <lineage>
        <taxon>Eukaryota</taxon>
        <taxon>Viridiplantae</taxon>
        <taxon>Streptophyta</taxon>
        <taxon>Embryophyta</taxon>
        <taxon>Tracheophyta</taxon>
        <taxon>Spermatophyta</taxon>
        <taxon>Magnoliopsida</taxon>
        <taxon>Liliopsida</taxon>
        <taxon>Zingiberales</taxon>
        <taxon>Musaceae</taxon>
        <taxon>Ensete</taxon>
    </lineage>
</organism>
<reference evidence="1 2" key="1">
    <citation type="journal article" date="2014" name="Agronomy (Basel)">
        <title>A Draft Genome Sequence for Ensete ventricosum, the Drought-Tolerant Tree Against Hunger.</title>
        <authorList>
            <person name="Harrison J."/>
            <person name="Moore K.A."/>
            <person name="Paszkiewicz K."/>
            <person name="Jones T."/>
            <person name="Grant M."/>
            <person name="Ambacheew D."/>
            <person name="Muzemil S."/>
            <person name="Studholme D.J."/>
        </authorList>
    </citation>
    <scope>NUCLEOTIDE SEQUENCE [LARGE SCALE GENOMIC DNA]</scope>
</reference>
<proteinExistence type="predicted"/>
<comment type="caution">
    <text evidence="1">The sequence shown here is derived from an EMBL/GenBank/DDBJ whole genome shotgun (WGS) entry which is preliminary data.</text>
</comment>
<dbReference type="Proteomes" id="UP000287651">
    <property type="component" value="Unassembled WGS sequence"/>
</dbReference>
<evidence type="ECO:0000313" key="2">
    <source>
        <dbReference type="Proteomes" id="UP000287651"/>
    </source>
</evidence>
<dbReference type="EMBL" id="AMZH03006262">
    <property type="protein sequence ID" value="RRT64255.1"/>
    <property type="molecule type" value="Genomic_DNA"/>
</dbReference>
<sequence>MFLTTRVDLCGPLLHGAKPHGLGDGESVVRCLLGQPFSPLDTCSVVPCQLLGGCQMSLYSWCMDIPLNFPIEGIPQGPYRGVQGTSSGVPVGWGTYFSAMLVTPFEAHGSGCSQPLCFVLNLPSIFALGNLFHPSRLEISFFGLVVV</sequence>
<evidence type="ECO:0000313" key="1">
    <source>
        <dbReference type="EMBL" id="RRT64255.1"/>
    </source>
</evidence>
<gene>
    <name evidence="1" type="ORF">B296_00013017</name>
</gene>